<dbReference type="EMBL" id="OZ034819">
    <property type="protein sequence ID" value="CAL1393633.1"/>
    <property type="molecule type" value="Genomic_DNA"/>
</dbReference>
<evidence type="ECO:0000313" key="2">
    <source>
        <dbReference type="Proteomes" id="UP001497516"/>
    </source>
</evidence>
<proteinExistence type="predicted"/>
<name>A0AAV2F5W4_9ROSI</name>
<sequence>MNPFQGLLCTSNVGMKEIITSEAVGVTAKLTLYSGVIPHSLAGYLALLVRKQAYKYASRFGIAYKEVVANETHVQQNLIHDDTDVLPVDSLAYESSYGVVFSNGSRMNFLYTGGNDFVIGRPFPTQPALVFIHYNEGLFPGKWDCILMKFHGYWWSLVKTKRRDVFSNFKEPYKDLGSRVVVGFDTELLLLRLKLLSRRCGQNACVGIVAEAIFSGDYEHYSVGASKMDRGFFAYVNEVGRLDHSWVVVSIGGLVDLNLQQGCMVFEGSNETVLQSHVLVDFCGRGPTLDFKETYKDHFLVEGQHEELCNWKFHWVWGLIVTKLLMLQVAYSMLLSWLLIKFMPLSLLSSAAVQLREDDISNTFSIYGLEKHGIGRGIGLLMAQGKVQQVVFMIGLEDAVDWQ</sequence>
<reference evidence="1 2" key="1">
    <citation type="submission" date="2024-04" db="EMBL/GenBank/DDBJ databases">
        <authorList>
            <person name="Fracassetti M."/>
        </authorList>
    </citation>
    <scope>NUCLEOTIDE SEQUENCE [LARGE SCALE GENOMIC DNA]</scope>
</reference>
<dbReference type="AlphaFoldDB" id="A0AAV2F5W4"/>
<keyword evidence="2" id="KW-1185">Reference proteome</keyword>
<evidence type="ECO:0000313" key="1">
    <source>
        <dbReference type="EMBL" id="CAL1393633.1"/>
    </source>
</evidence>
<organism evidence="1 2">
    <name type="scientific">Linum trigynum</name>
    <dbReference type="NCBI Taxonomy" id="586398"/>
    <lineage>
        <taxon>Eukaryota</taxon>
        <taxon>Viridiplantae</taxon>
        <taxon>Streptophyta</taxon>
        <taxon>Embryophyta</taxon>
        <taxon>Tracheophyta</taxon>
        <taxon>Spermatophyta</taxon>
        <taxon>Magnoliopsida</taxon>
        <taxon>eudicotyledons</taxon>
        <taxon>Gunneridae</taxon>
        <taxon>Pentapetalae</taxon>
        <taxon>rosids</taxon>
        <taxon>fabids</taxon>
        <taxon>Malpighiales</taxon>
        <taxon>Linaceae</taxon>
        <taxon>Linum</taxon>
    </lineage>
</organism>
<dbReference type="Proteomes" id="UP001497516">
    <property type="component" value="Chromosome 6"/>
</dbReference>
<accession>A0AAV2F5W4</accession>
<gene>
    <name evidence="1" type="ORF">LTRI10_LOCUS34194</name>
</gene>
<protein>
    <submittedName>
        <fullName evidence="1">Uncharacterized protein</fullName>
    </submittedName>
</protein>